<sequence length="271" mass="27983">MTVAAPSHPVATDALVAALCQARRSNQTVTAAPLAATLADLAQAYRVQDEVARQLGWWQTRAAVAHWKAGGPNTATPPSYAPLPPAGVWQARAGAAADATGQGFHLIGVEAELAFRLGRPVSAAEAAALDASADLGGLLDGLCVSIELVDSRWQEALAAPDLLKAADLLCHGGLVLGEWQPYQPWSGHDWAAQRCALEVDGRVVAEGAGGHPCGSPTWVIAHWLRHATAGGATLAKGSVVTTGAWLGVHWAAPGQTLTVRFDGIGTVSVRV</sequence>
<evidence type="ECO:0000313" key="4">
    <source>
        <dbReference type="Proteomes" id="UP000323671"/>
    </source>
</evidence>
<evidence type="ECO:0000313" key="3">
    <source>
        <dbReference type="EMBL" id="QEL64526.1"/>
    </source>
</evidence>
<dbReference type="InterPro" id="IPR050772">
    <property type="entry name" value="Hydratase-Decarb/MhpD_sf"/>
</dbReference>
<organism evidence="3 4">
    <name type="scientific">Oryzomicrobium terrae</name>
    <dbReference type="NCBI Taxonomy" id="1735038"/>
    <lineage>
        <taxon>Bacteria</taxon>
        <taxon>Pseudomonadati</taxon>
        <taxon>Pseudomonadota</taxon>
        <taxon>Betaproteobacteria</taxon>
        <taxon>Rhodocyclales</taxon>
        <taxon>Rhodocyclaceae</taxon>
        <taxon>Oryzomicrobium</taxon>
    </lineage>
</organism>
<dbReference type="PANTHER" id="PTHR30143:SF0">
    <property type="entry name" value="2-KETO-4-PENTENOATE HYDRATASE"/>
    <property type="match status" value="1"/>
</dbReference>
<dbReference type="GO" id="GO:0008684">
    <property type="term" value="F:2-oxopent-4-enoate hydratase activity"/>
    <property type="evidence" value="ECO:0007669"/>
    <property type="project" value="TreeGrafter"/>
</dbReference>
<dbReference type="SUPFAM" id="SSF56529">
    <property type="entry name" value="FAH"/>
    <property type="match status" value="1"/>
</dbReference>
<dbReference type="Pfam" id="PF01557">
    <property type="entry name" value="FAA_hydrolase"/>
    <property type="match status" value="1"/>
</dbReference>
<dbReference type="KEGG" id="otr:OTERR_10500"/>
<reference evidence="3 4" key="1">
    <citation type="submission" date="2017-07" db="EMBL/GenBank/DDBJ databases">
        <title>Complete genome sequence of Oryzomicrobium terrae TPP412.</title>
        <authorList>
            <person name="Chiu L.-W."/>
            <person name="Lo K.-J."/>
            <person name="Tsai Y.-M."/>
            <person name="Lin S.-S."/>
            <person name="Kuo C.-H."/>
            <person name="Liu C.-T."/>
        </authorList>
    </citation>
    <scope>NUCLEOTIDE SEQUENCE [LARGE SCALE GENOMIC DNA]</scope>
    <source>
        <strain evidence="3 4">TPP412</strain>
    </source>
</reference>
<dbReference type="AlphaFoldDB" id="A0A5C1E6H3"/>
<feature type="domain" description="Fumarylacetoacetase-like C-terminal" evidence="2">
    <location>
        <begin position="103"/>
        <end position="271"/>
    </location>
</feature>
<dbReference type="GO" id="GO:0005737">
    <property type="term" value="C:cytoplasm"/>
    <property type="evidence" value="ECO:0007669"/>
    <property type="project" value="TreeGrafter"/>
</dbReference>
<dbReference type="Gene3D" id="3.90.850.10">
    <property type="entry name" value="Fumarylacetoacetase-like, C-terminal domain"/>
    <property type="match status" value="1"/>
</dbReference>
<gene>
    <name evidence="3" type="ORF">OTERR_10500</name>
</gene>
<evidence type="ECO:0000259" key="2">
    <source>
        <dbReference type="Pfam" id="PF01557"/>
    </source>
</evidence>
<dbReference type="InterPro" id="IPR036663">
    <property type="entry name" value="Fumarylacetoacetase_C_sf"/>
</dbReference>
<evidence type="ECO:0000256" key="1">
    <source>
        <dbReference type="ARBA" id="ARBA00023239"/>
    </source>
</evidence>
<accession>A0A5C1E6H3</accession>
<keyword evidence="4" id="KW-1185">Reference proteome</keyword>
<dbReference type="EMBL" id="CP022579">
    <property type="protein sequence ID" value="QEL64526.1"/>
    <property type="molecule type" value="Genomic_DNA"/>
</dbReference>
<dbReference type="Proteomes" id="UP000323671">
    <property type="component" value="Chromosome"/>
</dbReference>
<proteinExistence type="predicted"/>
<protein>
    <recommendedName>
        <fullName evidence="2">Fumarylacetoacetase-like C-terminal domain-containing protein</fullName>
    </recommendedName>
</protein>
<name>A0A5C1E6H3_9RHOO</name>
<keyword evidence="1" id="KW-0456">Lyase</keyword>
<dbReference type="RefSeq" id="WP_149425077.1">
    <property type="nucleotide sequence ID" value="NZ_CP022579.1"/>
</dbReference>
<dbReference type="PANTHER" id="PTHR30143">
    <property type="entry name" value="ACID HYDRATASE"/>
    <property type="match status" value="1"/>
</dbReference>
<dbReference type="InterPro" id="IPR011234">
    <property type="entry name" value="Fumarylacetoacetase-like_C"/>
</dbReference>